<evidence type="ECO:0000256" key="1">
    <source>
        <dbReference type="ARBA" id="ARBA00004141"/>
    </source>
</evidence>
<dbReference type="GO" id="GO:0016471">
    <property type="term" value="C:vacuolar proton-transporting V-type ATPase complex"/>
    <property type="evidence" value="ECO:0007669"/>
    <property type="project" value="TreeGrafter"/>
</dbReference>
<evidence type="ECO:0000256" key="6">
    <source>
        <dbReference type="ARBA" id="ARBA00023065"/>
    </source>
</evidence>
<feature type="transmembrane region" description="Helical" evidence="8">
    <location>
        <begin position="441"/>
        <end position="457"/>
    </location>
</feature>
<feature type="transmembrane region" description="Helical" evidence="8">
    <location>
        <begin position="517"/>
        <end position="538"/>
    </location>
</feature>
<dbReference type="Proteomes" id="UP000824115">
    <property type="component" value="Unassembled WGS sequence"/>
</dbReference>
<evidence type="ECO:0000256" key="7">
    <source>
        <dbReference type="ARBA" id="ARBA00023136"/>
    </source>
</evidence>
<dbReference type="PANTHER" id="PTHR11629">
    <property type="entry name" value="VACUOLAR PROTON ATPASES"/>
    <property type="match status" value="1"/>
</dbReference>
<dbReference type="AlphaFoldDB" id="A0A9D2K978"/>
<reference evidence="9" key="1">
    <citation type="journal article" date="2021" name="PeerJ">
        <title>Extensive microbial diversity within the chicken gut microbiome revealed by metagenomics and culture.</title>
        <authorList>
            <person name="Gilroy R."/>
            <person name="Ravi A."/>
            <person name="Getino M."/>
            <person name="Pursley I."/>
            <person name="Horton D.L."/>
            <person name="Alikhan N.F."/>
            <person name="Baker D."/>
            <person name="Gharbi K."/>
            <person name="Hall N."/>
            <person name="Watson M."/>
            <person name="Adriaenssens E.M."/>
            <person name="Foster-Nyarko E."/>
            <person name="Jarju S."/>
            <person name="Secka A."/>
            <person name="Antonio M."/>
            <person name="Oren A."/>
            <person name="Chaudhuri R.R."/>
            <person name="La Ragione R."/>
            <person name="Hildebrand F."/>
            <person name="Pallen M.J."/>
        </authorList>
    </citation>
    <scope>NUCLEOTIDE SEQUENCE</scope>
    <source>
        <strain evidence="9">Gambia16-554</strain>
    </source>
</reference>
<dbReference type="GO" id="GO:0051117">
    <property type="term" value="F:ATPase binding"/>
    <property type="evidence" value="ECO:0007669"/>
    <property type="project" value="TreeGrafter"/>
</dbReference>
<evidence type="ECO:0000256" key="5">
    <source>
        <dbReference type="ARBA" id="ARBA00022989"/>
    </source>
</evidence>
<evidence type="ECO:0000256" key="4">
    <source>
        <dbReference type="ARBA" id="ARBA00022692"/>
    </source>
</evidence>
<dbReference type="GO" id="GO:0046961">
    <property type="term" value="F:proton-transporting ATPase activity, rotational mechanism"/>
    <property type="evidence" value="ECO:0007669"/>
    <property type="project" value="InterPro"/>
</dbReference>
<dbReference type="EMBL" id="DXAW01000119">
    <property type="protein sequence ID" value="HIZ86238.1"/>
    <property type="molecule type" value="Genomic_DNA"/>
</dbReference>
<evidence type="ECO:0000256" key="2">
    <source>
        <dbReference type="ARBA" id="ARBA00009904"/>
    </source>
</evidence>
<protein>
    <recommendedName>
        <fullName evidence="11">V-type ATP synthase subunit I</fullName>
    </recommendedName>
</protein>
<evidence type="ECO:0000256" key="3">
    <source>
        <dbReference type="ARBA" id="ARBA00022448"/>
    </source>
</evidence>
<keyword evidence="3" id="KW-0813">Transport</keyword>
<dbReference type="GO" id="GO:0007035">
    <property type="term" value="P:vacuolar acidification"/>
    <property type="evidence" value="ECO:0007669"/>
    <property type="project" value="TreeGrafter"/>
</dbReference>
<organism evidence="9 10">
    <name type="scientific">Candidatus Coprenecus stercoravium</name>
    <dbReference type="NCBI Taxonomy" id="2840735"/>
    <lineage>
        <taxon>Bacteria</taxon>
        <taxon>Pseudomonadati</taxon>
        <taxon>Bacteroidota</taxon>
        <taxon>Bacteroidia</taxon>
        <taxon>Bacteroidales</taxon>
        <taxon>Rikenellaceae</taxon>
        <taxon>Rikenellaceae incertae sedis</taxon>
        <taxon>Candidatus Coprenecus</taxon>
    </lineage>
</organism>
<dbReference type="PANTHER" id="PTHR11629:SF63">
    <property type="entry name" value="V-TYPE PROTON ATPASE SUBUNIT A"/>
    <property type="match status" value="1"/>
</dbReference>
<proteinExistence type="inferred from homology"/>
<accession>A0A9D2K978</accession>
<feature type="transmembrane region" description="Helical" evidence="8">
    <location>
        <begin position="463"/>
        <end position="483"/>
    </location>
</feature>
<gene>
    <name evidence="9" type="ORF">IAC04_07080</name>
</gene>
<keyword evidence="7 8" id="KW-0472">Membrane</keyword>
<evidence type="ECO:0000256" key="8">
    <source>
        <dbReference type="SAM" id="Phobius"/>
    </source>
</evidence>
<evidence type="ECO:0008006" key="11">
    <source>
        <dbReference type="Google" id="ProtNLM"/>
    </source>
</evidence>
<reference evidence="9" key="2">
    <citation type="submission" date="2021-04" db="EMBL/GenBank/DDBJ databases">
        <authorList>
            <person name="Gilroy R."/>
        </authorList>
    </citation>
    <scope>NUCLEOTIDE SEQUENCE</scope>
    <source>
        <strain evidence="9">Gambia16-554</strain>
    </source>
</reference>
<comment type="caution">
    <text evidence="9">The sequence shown here is derived from an EMBL/GenBank/DDBJ whole genome shotgun (WGS) entry which is preliminary data.</text>
</comment>
<evidence type="ECO:0000313" key="9">
    <source>
        <dbReference type="EMBL" id="HIZ86238.1"/>
    </source>
</evidence>
<comment type="similarity">
    <text evidence="2">Belongs to the V-ATPase 116 kDa subunit family.</text>
</comment>
<dbReference type="Pfam" id="PF01496">
    <property type="entry name" value="V_ATPase_I"/>
    <property type="match status" value="1"/>
</dbReference>
<feature type="transmembrane region" description="Helical" evidence="8">
    <location>
        <begin position="405"/>
        <end position="429"/>
    </location>
</feature>
<name>A0A9D2K978_9BACT</name>
<evidence type="ECO:0000313" key="10">
    <source>
        <dbReference type="Proteomes" id="UP000824115"/>
    </source>
</evidence>
<dbReference type="GO" id="GO:0033179">
    <property type="term" value="C:proton-transporting V-type ATPase, V0 domain"/>
    <property type="evidence" value="ECO:0007669"/>
    <property type="project" value="InterPro"/>
</dbReference>
<sequence length="603" mass="67202">MITKMTKYSMILLSGDLEDFMSGIQQLGMVDITRSTAVCDEASRRMTDIITRCKSASDSLRNLMKEQPDLKPEEHPELTGEKLLSAVEENISGRTDIATELASLKEEYDRAEPWGEFSPSDIDRLKKAGLTPHFYSVSDKKYQTAWEEQFPIWILNRYAGQTYFAVLSSDKDGSYDFPYADASHFPSRPASAVLSDIENLKTRQERLLSEAAGFALRSTELSGLSDKVFSELDLHYAETSTLKEGEGTICVVEGFAPTEDDGKVKEYLDSRSVYYTADAAKGEDNPPVKLRNNWFARLFEPIGGLYELPNYDELDLTPYFAPFYMLFFGFCLGDMGYGLILVIAGIAAAIALPKYKAYGKLIAWLGVGSLIMPLLSGTFFGMKLADIIPSMPDNIKVLFFSDLKMFWFAIVFGLFQIVFARMLKAIFAFTRHRWDEALTEVGWSMIIVWAACAYAGSQTDLQLLPHIVSQILLFGGLILVLFCSKPAKFFLLRPIKGIVSLYDITGIFGDMLSYIRLFGLGTTGGILALVINSIAMSLSGIPYVGWPVTVIFLIFGHLAVMGLSCLGAFVHPVRLTFVEFYKNVGFEGGGRAYKPLKSYNNNK</sequence>
<feature type="transmembrane region" description="Helical" evidence="8">
    <location>
        <begin position="323"/>
        <end position="350"/>
    </location>
</feature>
<keyword evidence="4 8" id="KW-0812">Transmembrane</keyword>
<keyword evidence="5 8" id="KW-1133">Transmembrane helix</keyword>
<feature type="transmembrane region" description="Helical" evidence="8">
    <location>
        <begin position="544"/>
        <end position="570"/>
    </location>
</feature>
<feature type="transmembrane region" description="Helical" evidence="8">
    <location>
        <begin position="362"/>
        <end position="385"/>
    </location>
</feature>
<dbReference type="InterPro" id="IPR002490">
    <property type="entry name" value="V-ATPase_116kDa_su"/>
</dbReference>
<comment type="subcellular location">
    <subcellularLocation>
        <location evidence="1">Membrane</location>
        <topology evidence="1">Multi-pass membrane protein</topology>
    </subcellularLocation>
</comment>
<keyword evidence="6" id="KW-0406">Ion transport</keyword>